<keyword evidence="2" id="KW-0809">Transit peptide</keyword>
<evidence type="ECO:0000313" key="5">
    <source>
        <dbReference type="EMBL" id="KQK00451.1"/>
    </source>
</evidence>
<reference evidence="6" key="3">
    <citation type="submission" date="2018-08" db="UniProtKB">
        <authorList>
            <consortium name="EnsemblPlants"/>
        </authorList>
    </citation>
    <scope>IDENTIFICATION</scope>
    <source>
        <strain evidence="6">cv. Bd21</strain>
    </source>
</reference>
<evidence type="ECO:0008006" key="8">
    <source>
        <dbReference type="Google" id="ProtNLM"/>
    </source>
</evidence>
<reference evidence="5" key="2">
    <citation type="submission" date="2017-06" db="EMBL/GenBank/DDBJ databases">
        <title>WGS assembly of Brachypodium distachyon.</title>
        <authorList>
            <consortium name="The International Brachypodium Initiative"/>
            <person name="Lucas S."/>
            <person name="Harmon-Smith M."/>
            <person name="Lail K."/>
            <person name="Tice H."/>
            <person name="Grimwood J."/>
            <person name="Bruce D."/>
            <person name="Barry K."/>
            <person name="Shu S."/>
            <person name="Lindquist E."/>
            <person name="Wang M."/>
            <person name="Pitluck S."/>
            <person name="Vogel J.P."/>
            <person name="Garvin D.F."/>
            <person name="Mockler T.C."/>
            <person name="Schmutz J."/>
            <person name="Rokhsar D."/>
            <person name="Bevan M.W."/>
        </authorList>
    </citation>
    <scope>NUCLEOTIDE SEQUENCE</scope>
    <source>
        <strain evidence="5">Bd21</strain>
    </source>
</reference>
<evidence type="ECO:0000256" key="1">
    <source>
        <dbReference type="ARBA" id="ARBA00022737"/>
    </source>
</evidence>
<dbReference type="GeneID" id="100846739"/>
<dbReference type="SUPFAM" id="SSF81901">
    <property type="entry name" value="HCP-like"/>
    <property type="match status" value="1"/>
</dbReference>
<dbReference type="EnsemblPlants" id="KQK00451">
    <property type="protein sequence ID" value="KQK00451"/>
    <property type="gene ID" value="BRADI_3g49480v3"/>
</dbReference>
<dbReference type="AlphaFoldDB" id="I1IBU4"/>
<feature type="repeat" description="PPR" evidence="3">
    <location>
        <begin position="176"/>
        <end position="210"/>
    </location>
</feature>
<dbReference type="GO" id="GO:0003729">
    <property type="term" value="F:mRNA binding"/>
    <property type="evidence" value="ECO:0000318"/>
    <property type="project" value="GO_Central"/>
</dbReference>
<dbReference type="InterPro" id="IPR051114">
    <property type="entry name" value="Mito_RNA_Proc_CCM1"/>
</dbReference>
<keyword evidence="7" id="KW-1185">Reference proteome</keyword>
<dbReference type="InterPro" id="IPR011990">
    <property type="entry name" value="TPR-like_helical_dom_sf"/>
</dbReference>
<dbReference type="KEGG" id="bdi:100846739"/>
<dbReference type="OrthoDB" id="185373at2759"/>
<dbReference type="EMBL" id="CM000882">
    <property type="protein sequence ID" value="KQK00451.1"/>
    <property type="molecule type" value="Genomic_DNA"/>
</dbReference>
<dbReference type="OMA" id="NAAYNVR"/>
<sequence>MAALASLLRRRSSSSHADALLRTLCTTTAAPTEPTLSASAAKTRLRREYDADRAVSLLDAIDTASLSAASTRHALSLAARRLSRAGRFADAEALLSSHIPASPTEPHLSAILCSYASAALPEKALEAFRSAAPSLPSPISPMPFNALLSAFVRCRRHRRVPVLFTELSKEFSITPDATSYGILVKAHCMVRHDAKAHEVLAQMREEGISPTTTIFTTMIDSMYKQKKIEEAETLWKQMLESGCKPDQATYNVKAMNFGLHGKPEDVLLVMAEMEAAGVKPDTITYNFLMTSYCKNGKVEDAKGLYHSLGAKGCSPNAATYKHMMAYLFAHGDFDAAMKIFRESLSKHKVPDFKTMKGFVEGLAKGGKVAEAKDVISEVKKMFPENLLSGWKKLEKELGLIAHNGDVTSQAECAAEEPLSEAEPATAEALELEDPDTEETVVSEESADDETPAPETETSTDEEVPRGPA</sequence>
<proteinExistence type="predicted"/>
<gene>
    <name evidence="6" type="primary">LOC100846739</name>
    <name evidence="5" type="ORF">BRADI_3g49480v3</name>
</gene>
<name>I1IBU4_BRADI</name>
<feature type="repeat" description="PPR" evidence="3">
    <location>
        <begin position="211"/>
        <end position="245"/>
    </location>
</feature>
<feature type="compositionally biased region" description="Acidic residues" evidence="4">
    <location>
        <begin position="429"/>
        <end position="461"/>
    </location>
</feature>
<evidence type="ECO:0000313" key="6">
    <source>
        <dbReference type="EnsemblPlants" id="KQK00451"/>
    </source>
</evidence>
<feature type="repeat" description="PPR" evidence="3">
    <location>
        <begin position="316"/>
        <end position="350"/>
    </location>
</feature>
<evidence type="ECO:0000256" key="3">
    <source>
        <dbReference type="PROSITE-ProRule" id="PRU00708"/>
    </source>
</evidence>
<feature type="region of interest" description="Disordered" evidence="4">
    <location>
        <begin position="414"/>
        <end position="468"/>
    </location>
</feature>
<dbReference type="HOGENOM" id="CLU_002706_10_3_1"/>
<dbReference type="Gramene" id="KQK00451">
    <property type="protein sequence ID" value="KQK00451"/>
    <property type="gene ID" value="BRADI_3g49480v3"/>
</dbReference>
<dbReference type="Pfam" id="PF01535">
    <property type="entry name" value="PPR"/>
    <property type="match status" value="1"/>
</dbReference>
<dbReference type="PANTHER" id="PTHR47934">
    <property type="entry name" value="PENTATRICOPEPTIDE REPEAT-CONTAINING PROTEIN PET309, MITOCHONDRIAL"/>
    <property type="match status" value="1"/>
</dbReference>
<dbReference type="PANTHER" id="PTHR47934:SF26">
    <property type="entry name" value="SMALL RIBOSOMAL SUBUNIT PROTEIN MS78 (RPPR3A)"/>
    <property type="match status" value="1"/>
</dbReference>
<dbReference type="PROSITE" id="PS51375">
    <property type="entry name" value="PPR"/>
    <property type="match status" value="5"/>
</dbReference>
<organism evidence="6">
    <name type="scientific">Brachypodium distachyon</name>
    <name type="common">Purple false brome</name>
    <name type="synonym">Trachynia distachya</name>
    <dbReference type="NCBI Taxonomy" id="15368"/>
    <lineage>
        <taxon>Eukaryota</taxon>
        <taxon>Viridiplantae</taxon>
        <taxon>Streptophyta</taxon>
        <taxon>Embryophyta</taxon>
        <taxon>Tracheophyta</taxon>
        <taxon>Spermatophyta</taxon>
        <taxon>Magnoliopsida</taxon>
        <taxon>Liliopsida</taxon>
        <taxon>Poales</taxon>
        <taxon>Poaceae</taxon>
        <taxon>BOP clade</taxon>
        <taxon>Pooideae</taxon>
        <taxon>Stipodae</taxon>
        <taxon>Brachypodieae</taxon>
        <taxon>Brachypodium</taxon>
    </lineage>
</organism>
<evidence type="ECO:0000313" key="7">
    <source>
        <dbReference type="Proteomes" id="UP000008810"/>
    </source>
</evidence>
<evidence type="ECO:0000256" key="2">
    <source>
        <dbReference type="ARBA" id="ARBA00022946"/>
    </source>
</evidence>
<reference evidence="5 6" key="1">
    <citation type="journal article" date="2010" name="Nature">
        <title>Genome sequencing and analysis of the model grass Brachypodium distachyon.</title>
        <authorList>
            <consortium name="International Brachypodium Initiative"/>
        </authorList>
    </citation>
    <scope>NUCLEOTIDE SEQUENCE [LARGE SCALE GENOMIC DNA]</scope>
    <source>
        <strain evidence="5 6">Bd21</strain>
    </source>
</reference>
<dbReference type="NCBIfam" id="TIGR00756">
    <property type="entry name" value="PPR"/>
    <property type="match status" value="3"/>
</dbReference>
<dbReference type="InterPro" id="IPR002885">
    <property type="entry name" value="PPR_rpt"/>
</dbReference>
<dbReference type="FunCoup" id="I1IBU4">
    <property type="interactions" value="422"/>
</dbReference>
<dbReference type="STRING" id="15368.I1IBU4"/>
<protein>
    <recommendedName>
        <fullName evidence="8">Pentacotripeptide-repeat region of PRORP domain-containing protein</fullName>
    </recommendedName>
</protein>
<dbReference type="eggNOG" id="KOG4197">
    <property type="taxonomic scope" value="Eukaryota"/>
</dbReference>
<accession>I1IBU4</accession>
<evidence type="ECO:0000256" key="4">
    <source>
        <dbReference type="SAM" id="MobiDB-lite"/>
    </source>
</evidence>
<dbReference type="RefSeq" id="XP_003575420.1">
    <property type="nucleotide sequence ID" value="XM_003575372.4"/>
</dbReference>
<dbReference type="Proteomes" id="UP000008810">
    <property type="component" value="Chromosome 3"/>
</dbReference>
<dbReference type="Gene3D" id="1.25.40.10">
    <property type="entry name" value="Tetratricopeptide repeat domain"/>
    <property type="match status" value="2"/>
</dbReference>
<feature type="repeat" description="PPR" evidence="3">
    <location>
        <begin position="281"/>
        <end position="315"/>
    </location>
</feature>
<dbReference type="Pfam" id="PF13041">
    <property type="entry name" value="PPR_2"/>
    <property type="match status" value="2"/>
</dbReference>
<keyword evidence="1" id="KW-0677">Repeat</keyword>
<feature type="repeat" description="PPR" evidence="3">
    <location>
        <begin position="246"/>
        <end position="280"/>
    </location>
</feature>